<dbReference type="AlphaFoldDB" id="A0A8J3RDI6"/>
<dbReference type="EMBL" id="BOOG01000062">
    <property type="protein sequence ID" value="GIH72794.1"/>
    <property type="molecule type" value="Genomic_DNA"/>
</dbReference>
<feature type="region of interest" description="Disordered" evidence="1">
    <location>
        <begin position="14"/>
        <end position="47"/>
    </location>
</feature>
<proteinExistence type="predicted"/>
<reference evidence="2" key="1">
    <citation type="submission" date="2021-01" db="EMBL/GenBank/DDBJ databases">
        <title>Whole genome shotgun sequence of Sphaerimonospora thailandensis NBRC 107569.</title>
        <authorList>
            <person name="Komaki H."/>
            <person name="Tamura T."/>
        </authorList>
    </citation>
    <scope>NUCLEOTIDE SEQUENCE</scope>
    <source>
        <strain evidence="2">NBRC 107569</strain>
    </source>
</reference>
<feature type="compositionally biased region" description="Basic and acidic residues" evidence="1">
    <location>
        <begin position="17"/>
        <end position="31"/>
    </location>
</feature>
<keyword evidence="3" id="KW-1185">Reference proteome</keyword>
<accession>A0A8J3RDI6</accession>
<dbReference type="RefSeq" id="WP_204018438.1">
    <property type="nucleotide sequence ID" value="NZ_BOOG01000062.1"/>
</dbReference>
<feature type="compositionally biased region" description="Acidic residues" evidence="1">
    <location>
        <begin position="32"/>
        <end position="47"/>
    </location>
</feature>
<comment type="caution">
    <text evidence="2">The sequence shown here is derived from an EMBL/GenBank/DDBJ whole genome shotgun (WGS) entry which is preliminary data.</text>
</comment>
<sequence length="47" mass="5348">MVKPLLGHLATLFGADDDPHLGDDSHARGWEDEWGDEWDHMDDADEE</sequence>
<evidence type="ECO:0000313" key="3">
    <source>
        <dbReference type="Proteomes" id="UP000610966"/>
    </source>
</evidence>
<evidence type="ECO:0000313" key="2">
    <source>
        <dbReference type="EMBL" id="GIH72794.1"/>
    </source>
</evidence>
<gene>
    <name evidence="2" type="ORF">Mth01_50470</name>
</gene>
<evidence type="ECO:0000256" key="1">
    <source>
        <dbReference type="SAM" id="MobiDB-lite"/>
    </source>
</evidence>
<protein>
    <submittedName>
        <fullName evidence="2">Uncharacterized protein</fullName>
    </submittedName>
</protein>
<organism evidence="2 3">
    <name type="scientific">Sphaerimonospora thailandensis</name>
    <dbReference type="NCBI Taxonomy" id="795644"/>
    <lineage>
        <taxon>Bacteria</taxon>
        <taxon>Bacillati</taxon>
        <taxon>Actinomycetota</taxon>
        <taxon>Actinomycetes</taxon>
        <taxon>Streptosporangiales</taxon>
        <taxon>Streptosporangiaceae</taxon>
        <taxon>Sphaerimonospora</taxon>
    </lineage>
</organism>
<name>A0A8J3RDI6_9ACTN</name>
<dbReference type="Proteomes" id="UP000610966">
    <property type="component" value="Unassembled WGS sequence"/>
</dbReference>